<gene>
    <name evidence="8" type="ORF">U14_03212</name>
</gene>
<evidence type="ECO:0000259" key="7">
    <source>
        <dbReference type="PROSITE" id="PS00662"/>
    </source>
</evidence>
<dbReference type="Pfam" id="PF05157">
    <property type="entry name" value="MshEN"/>
    <property type="match status" value="1"/>
</dbReference>
<dbReference type="Gene3D" id="3.40.50.300">
    <property type="entry name" value="P-loop containing nucleotide triphosphate hydrolases"/>
    <property type="match status" value="1"/>
</dbReference>
<reference evidence="8" key="1">
    <citation type="journal article" date="2015" name="PeerJ">
        <title>First genomic representation of candidate bacterial phylum KSB3 points to enhanced environmental sensing as a trigger of wastewater bulking.</title>
        <authorList>
            <person name="Sekiguchi Y."/>
            <person name="Ohashi A."/>
            <person name="Parks D.H."/>
            <person name="Yamauchi T."/>
            <person name="Tyson G.W."/>
            <person name="Hugenholtz P."/>
        </authorList>
    </citation>
    <scope>NUCLEOTIDE SEQUENCE [LARGE SCALE GENOMIC DNA]</scope>
</reference>
<dbReference type="Gene3D" id="3.30.450.90">
    <property type="match status" value="1"/>
</dbReference>
<dbReference type="SMART" id="SM00382">
    <property type="entry name" value="AAA"/>
    <property type="match status" value="1"/>
</dbReference>
<dbReference type="SUPFAM" id="SSF160246">
    <property type="entry name" value="EspE N-terminal domain-like"/>
    <property type="match status" value="1"/>
</dbReference>
<dbReference type="GO" id="GO:0005737">
    <property type="term" value="C:cytoplasm"/>
    <property type="evidence" value="ECO:0007669"/>
    <property type="project" value="UniProtKB-SubCell"/>
</dbReference>
<dbReference type="Gene3D" id="1.10.40.70">
    <property type="match status" value="1"/>
</dbReference>
<keyword evidence="9" id="KW-1185">Reference proteome</keyword>
<proteinExistence type="inferred from homology"/>
<dbReference type="FunFam" id="3.30.450.90:FF:000001">
    <property type="entry name" value="Type II secretion system ATPase GspE"/>
    <property type="match status" value="1"/>
</dbReference>
<evidence type="ECO:0000256" key="1">
    <source>
        <dbReference type="ARBA" id="ARBA00004496"/>
    </source>
</evidence>
<dbReference type="CDD" id="cd01129">
    <property type="entry name" value="PulE-GspE-like"/>
    <property type="match status" value="1"/>
</dbReference>
<dbReference type="NCBIfam" id="TIGR02538">
    <property type="entry name" value="type_IV_pilB"/>
    <property type="match status" value="1"/>
</dbReference>
<keyword evidence="5" id="KW-0067">ATP-binding</keyword>
<dbReference type="InterPro" id="IPR007831">
    <property type="entry name" value="T2SS_GspE_N"/>
</dbReference>
<dbReference type="EMBL" id="DF820458">
    <property type="protein sequence ID" value="GAK51966.1"/>
    <property type="molecule type" value="Genomic_DNA"/>
</dbReference>
<dbReference type="Pfam" id="PF00437">
    <property type="entry name" value="T2SSE"/>
    <property type="match status" value="1"/>
</dbReference>
<dbReference type="InterPro" id="IPR027417">
    <property type="entry name" value="P-loop_NTPase"/>
</dbReference>
<dbReference type="STRING" id="1499966.U14_03212"/>
<keyword evidence="4" id="KW-0547">Nucleotide-binding</keyword>
<dbReference type="PANTHER" id="PTHR30258:SF1">
    <property type="entry name" value="PROTEIN TRANSPORT PROTEIN HOFB HOMOLOG"/>
    <property type="match status" value="1"/>
</dbReference>
<dbReference type="Proteomes" id="UP000030700">
    <property type="component" value="Unassembled WGS sequence"/>
</dbReference>
<dbReference type="Gene3D" id="3.30.300.160">
    <property type="entry name" value="Type II secretion system, protein E, N-terminal domain"/>
    <property type="match status" value="1"/>
</dbReference>
<evidence type="ECO:0000256" key="5">
    <source>
        <dbReference type="ARBA" id="ARBA00022840"/>
    </source>
</evidence>
<dbReference type="PANTHER" id="PTHR30258">
    <property type="entry name" value="TYPE II SECRETION SYSTEM PROTEIN GSPE-RELATED"/>
    <property type="match status" value="1"/>
</dbReference>
<dbReference type="InterPro" id="IPR001482">
    <property type="entry name" value="T2SS/T4SS_dom"/>
</dbReference>
<evidence type="ECO:0000256" key="2">
    <source>
        <dbReference type="ARBA" id="ARBA00006611"/>
    </source>
</evidence>
<dbReference type="PROSITE" id="PS00662">
    <property type="entry name" value="T2SP_E"/>
    <property type="match status" value="1"/>
</dbReference>
<evidence type="ECO:0000256" key="6">
    <source>
        <dbReference type="SAM" id="MobiDB-lite"/>
    </source>
</evidence>
<dbReference type="SUPFAM" id="SSF52540">
    <property type="entry name" value="P-loop containing nucleoside triphosphate hydrolases"/>
    <property type="match status" value="1"/>
</dbReference>
<feature type="region of interest" description="Disordered" evidence="6">
    <location>
        <begin position="143"/>
        <end position="168"/>
    </location>
</feature>
<dbReference type="AlphaFoldDB" id="A0A081BNK0"/>
<dbReference type="GO" id="GO:0005524">
    <property type="term" value="F:ATP binding"/>
    <property type="evidence" value="ECO:0007669"/>
    <property type="project" value="UniProtKB-KW"/>
</dbReference>
<dbReference type="HOGENOM" id="CLU_013446_10_1_0"/>
<name>A0A081BNK0_9BACT</name>
<accession>A0A081BNK0</accession>
<comment type="subcellular location">
    <subcellularLocation>
        <location evidence="1">Cytoplasm</location>
    </subcellularLocation>
</comment>
<evidence type="ECO:0000256" key="3">
    <source>
        <dbReference type="ARBA" id="ARBA00022490"/>
    </source>
</evidence>
<dbReference type="InterPro" id="IPR037257">
    <property type="entry name" value="T2SS_E_N_sf"/>
</dbReference>
<dbReference type="FunFam" id="3.30.300.160:FF:000002">
    <property type="entry name" value="Type II secretion system protein E"/>
    <property type="match status" value="1"/>
</dbReference>
<feature type="domain" description="Bacterial type II secretion system protein E" evidence="7">
    <location>
        <begin position="431"/>
        <end position="445"/>
    </location>
</feature>
<evidence type="ECO:0000256" key="4">
    <source>
        <dbReference type="ARBA" id="ARBA00022741"/>
    </source>
</evidence>
<dbReference type="InterPro" id="IPR013374">
    <property type="entry name" value="ATPase_typ4_pilus-assembl_PilB"/>
</dbReference>
<dbReference type="GO" id="GO:0005886">
    <property type="term" value="C:plasma membrane"/>
    <property type="evidence" value="ECO:0007669"/>
    <property type="project" value="TreeGrafter"/>
</dbReference>
<protein>
    <submittedName>
        <fullName evidence="8">Type IV-A pilus assembly ATPase PilB</fullName>
    </submittedName>
</protein>
<dbReference type="FunFam" id="3.40.50.300:FF:000398">
    <property type="entry name" value="Type IV pilus assembly ATPase PilB"/>
    <property type="match status" value="1"/>
</dbReference>
<dbReference type="GO" id="GO:0009297">
    <property type="term" value="P:pilus assembly"/>
    <property type="evidence" value="ECO:0007669"/>
    <property type="project" value="InterPro"/>
</dbReference>
<evidence type="ECO:0000313" key="9">
    <source>
        <dbReference type="Proteomes" id="UP000030700"/>
    </source>
</evidence>
<evidence type="ECO:0000313" key="8">
    <source>
        <dbReference type="EMBL" id="GAK51966.1"/>
    </source>
</evidence>
<organism evidence="8">
    <name type="scientific">Candidatus Moduliflexus flocculans</name>
    <dbReference type="NCBI Taxonomy" id="1499966"/>
    <lineage>
        <taxon>Bacteria</taxon>
        <taxon>Candidatus Moduliflexota</taxon>
        <taxon>Candidatus Moduliflexia</taxon>
        <taxon>Candidatus Moduliflexales</taxon>
        <taxon>Candidatus Moduliflexaceae</taxon>
    </lineage>
</organism>
<sequence>MAKKIGEILLKANLITNDQLQQALQEQKRSGERLGSLLVKMGFLEEDDILSCLSKQFGVPSIDLETFQIEGSVLETIPINTAKKYTVIPISRVGGTLTLAMADPSDIFAIEDIKFMTNYNIEPVVASERAILEAIDTQYSQKPKKRVQTSQQQQQQQQQQKKDEGGTIDYKDFSFKEEDIEQSTIDENMEAPTVDIDDFEQMVKGAVDQVEVVEDDDEVANPLEAENAPVIKLVNGILLNAVKRKVSDIHIEPYEKAYRVRYRLDGSLHQVMGLPLSLKNAITSRIKIMSQLDIAEKRLPQDGRIKLKIGKRKDMDYRVSILPTLFGEKIVMRLLDKSNLQLDMTKLGFEPISLERFKKAIESPYGMVLVTGPTGSGKTTTLYSALSSLNTPDINIMTAEDPVEFNLMGINQVQMHDEIGLNFAAALRSFLRQDPDVILVGEIRDFETAEIGIKAALTGHLVLSTLHTNDAPSTVSRLLNMGVEPFLVASSVLLIVAQRLLRRLCTECKQLKRVPSDIPRDVLVRSGFSEQDAEEITQVYGPAQNPKCPLCGGSGYKGRIALYEVMQMTGGLREMILQGGSTDEIRARANSEGMLTLRQSGLQKVRDGLTSLEEVLKVTLVR</sequence>
<comment type="similarity">
    <text evidence="2">Belongs to the GSP E family.</text>
</comment>
<dbReference type="GO" id="GO:0016887">
    <property type="term" value="F:ATP hydrolysis activity"/>
    <property type="evidence" value="ECO:0007669"/>
    <property type="project" value="InterPro"/>
</dbReference>
<keyword evidence="3" id="KW-0963">Cytoplasm</keyword>
<dbReference type="InterPro" id="IPR003593">
    <property type="entry name" value="AAA+_ATPase"/>
</dbReference>